<dbReference type="GeneTree" id="ENSGT00390000000860"/>
<dbReference type="InterPro" id="IPR029339">
    <property type="entry name" value="FAM219"/>
</dbReference>
<evidence type="ECO:0000256" key="1">
    <source>
        <dbReference type="ARBA" id="ARBA00010549"/>
    </source>
</evidence>
<reference evidence="4" key="1">
    <citation type="journal article" date="2011" name="Nature">
        <title>A high-resolution map of human evolutionary constraint using 29 mammals.</title>
        <authorList>
            <person name="Lindblad-Toh K."/>
            <person name="Garber M."/>
            <person name="Zuk O."/>
            <person name="Lin M.F."/>
            <person name="Parker B.J."/>
            <person name="Washietl S."/>
            <person name="Kheradpour P."/>
            <person name="Ernst J."/>
            <person name="Jordan G."/>
            <person name="Mauceli E."/>
            <person name="Ward L.D."/>
            <person name="Lowe C.B."/>
            <person name="Holloway A.K."/>
            <person name="Clamp M."/>
            <person name="Gnerre S."/>
            <person name="Alfoldi J."/>
            <person name="Beal K."/>
            <person name="Chang J."/>
            <person name="Clawson H."/>
            <person name="Cuff J."/>
            <person name="Di Palma F."/>
            <person name="Fitzgerald S."/>
            <person name="Flicek P."/>
            <person name="Guttman M."/>
            <person name="Hubisz M.J."/>
            <person name="Jaffe D.B."/>
            <person name="Jungreis I."/>
            <person name="Kent W.J."/>
            <person name="Kostka D."/>
            <person name="Lara M."/>
            <person name="Martins A.L."/>
            <person name="Massingham T."/>
            <person name="Moltke I."/>
            <person name="Raney B.J."/>
            <person name="Rasmussen M.D."/>
            <person name="Robinson J."/>
            <person name="Stark A."/>
            <person name="Vilella A.J."/>
            <person name="Wen J."/>
            <person name="Xie X."/>
            <person name="Zody M.C."/>
            <person name="Baldwin J."/>
            <person name="Bloom T."/>
            <person name="Chin C.W."/>
            <person name="Heiman D."/>
            <person name="Nicol R."/>
            <person name="Nusbaum C."/>
            <person name="Young S."/>
            <person name="Wilkinson J."/>
            <person name="Worley K.C."/>
            <person name="Kovar C.L."/>
            <person name="Muzny D.M."/>
            <person name="Gibbs R.A."/>
            <person name="Cree A."/>
            <person name="Dihn H.H."/>
            <person name="Fowler G."/>
            <person name="Jhangiani S."/>
            <person name="Joshi V."/>
            <person name="Lee S."/>
            <person name="Lewis L.R."/>
            <person name="Nazareth L.V."/>
            <person name="Okwuonu G."/>
            <person name="Santibanez J."/>
            <person name="Warren W.C."/>
            <person name="Mardis E.R."/>
            <person name="Weinstock G.M."/>
            <person name="Wilson R.K."/>
            <person name="Delehaunty K."/>
            <person name="Dooling D."/>
            <person name="Fronik C."/>
            <person name="Fulton L."/>
            <person name="Fulton B."/>
            <person name="Graves T."/>
            <person name="Minx P."/>
            <person name="Sodergren E."/>
            <person name="Birney E."/>
            <person name="Margulies E.H."/>
            <person name="Herrero J."/>
            <person name="Green E.D."/>
            <person name="Haussler D."/>
            <person name="Siepel A."/>
            <person name="Goldman N."/>
            <person name="Pollard K.S."/>
            <person name="Pedersen J.S."/>
            <person name="Lander E.S."/>
            <person name="Kellis M."/>
        </authorList>
    </citation>
    <scope>NUCLEOTIDE SEQUENCE [LARGE SCALE GENOMIC DNA]</scope>
    <source>
        <strain evidence="4">2N</strain>
    </source>
</reference>
<dbReference type="InParanoid" id="A0A286XRD4"/>
<reference evidence="3" key="3">
    <citation type="submission" date="2025-09" db="UniProtKB">
        <authorList>
            <consortium name="Ensembl"/>
        </authorList>
    </citation>
    <scope>IDENTIFICATION</scope>
    <source>
        <strain evidence="3">2N</strain>
    </source>
</reference>
<dbReference type="EMBL" id="AAKN02050770">
    <property type="status" value="NOT_ANNOTATED_CDS"/>
    <property type="molecule type" value="Genomic_DNA"/>
</dbReference>
<dbReference type="Ensembl" id="ENSCPOT00000042926.1">
    <property type="protein sequence ID" value="ENSCPOP00000028048.1"/>
    <property type="gene ID" value="ENSCPOG00000010838.4"/>
</dbReference>
<dbReference type="VEuPathDB" id="HostDB:ENSCPOG00000010838"/>
<dbReference type="PANTHER" id="PTHR31281:SF2">
    <property type="entry name" value="PROTEIN FAM219B"/>
    <property type="match status" value="1"/>
</dbReference>
<organism evidence="3 4">
    <name type="scientific">Cavia porcellus</name>
    <name type="common">Guinea pig</name>
    <dbReference type="NCBI Taxonomy" id="10141"/>
    <lineage>
        <taxon>Eukaryota</taxon>
        <taxon>Metazoa</taxon>
        <taxon>Chordata</taxon>
        <taxon>Craniata</taxon>
        <taxon>Vertebrata</taxon>
        <taxon>Euteleostomi</taxon>
        <taxon>Mammalia</taxon>
        <taxon>Eutheria</taxon>
        <taxon>Euarchontoglires</taxon>
        <taxon>Glires</taxon>
        <taxon>Rodentia</taxon>
        <taxon>Hystricomorpha</taxon>
        <taxon>Caviidae</taxon>
        <taxon>Cavia</taxon>
    </lineage>
</organism>
<dbReference type="eggNOG" id="ENOG502S0AN">
    <property type="taxonomic scope" value="Eukaryota"/>
</dbReference>
<dbReference type="Pfam" id="PF15260">
    <property type="entry name" value="FAM219A"/>
    <property type="match status" value="1"/>
</dbReference>
<evidence type="ECO:0000256" key="2">
    <source>
        <dbReference type="SAM" id="MobiDB-lite"/>
    </source>
</evidence>
<accession>A0A286XRD4</accession>
<dbReference type="Proteomes" id="UP000005447">
    <property type="component" value="Unassembled WGS sequence"/>
</dbReference>
<feature type="compositionally biased region" description="Polar residues" evidence="2">
    <location>
        <begin position="128"/>
        <end position="138"/>
    </location>
</feature>
<dbReference type="KEGG" id="cpoc:100713719"/>
<dbReference type="OrthoDB" id="9451307at2759"/>
<dbReference type="AlphaFoldDB" id="A0A286XRD4"/>
<dbReference type="OMA" id="GHSKSWK"/>
<gene>
    <name evidence="3" type="primary">FAM219B</name>
</gene>
<feature type="region of interest" description="Disordered" evidence="2">
    <location>
        <begin position="1"/>
        <end position="138"/>
    </location>
</feature>
<feature type="compositionally biased region" description="Basic residues" evidence="2">
    <location>
        <begin position="65"/>
        <end position="80"/>
    </location>
</feature>
<keyword evidence="4" id="KW-1185">Reference proteome</keyword>
<dbReference type="FunCoup" id="A0A286XRD4">
    <property type="interactions" value="173"/>
</dbReference>
<evidence type="ECO:0000313" key="3">
    <source>
        <dbReference type="Ensembl" id="ENSCPOP00000028048.1"/>
    </source>
</evidence>
<comment type="similarity">
    <text evidence="1">Belongs to the FAM219 family.</text>
</comment>
<protein>
    <submittedName>
        <fullName evidence="3">Family with sequence similarity 219 member B</fullName>
    </submittedName>
</protein>
<proteinExistence type="inferred from homology"/>
<reference evidence="3" key="2">
    <citation type="submission" date="2025-08" db="UniProtKB">
        <authorList>
            <consortium name="Ensembl"/>
        </authorList>
    </citation>
    <scope>IDENTIFICATION</scope>
    <source>
        <strain evidence="3">2N</strain>
    </source>
</reference>
<evidence type="ECO:0000313" key="4">
    <source>
        <dbReference type="Proteomes" id="UP000005447"/>
    </source>
</evidence>
<name>A0A286XRD4_CAVPO</name>
<dbReference type="PANTHER" id="PTHR31281">
    <property type="entry name" value="PROTEIN FAM219A"/>
    <property type="match status" value="1"/>
</dbReference>
<sequence>MATADPGGCTAPTSTVASRAGSGPERAVGAAGLSSGRRGWERVPATVEKRGPYTVARAPSVQAKLQKHRNLAKAMLRRKGVLGSLPSRPDSSGKRSVRFNKGYTALSQSPDENLVSLDSDSDGEQESRYSSGYSSAEQVNQDVNRQLLQDGYHLDEIPDDEDLDLIPPKPMTSSTCSCCWCCLGDSSCTLQ</sequence>
<dbReference type="Bgee" id="ENSCPOG00000010838">
    <property type="expression patterns" value="Expressed in pituitary gland and 13 other cell types or tissues"/>
</dbReference>